<organism evidence="1">
    <name type="scientific">Siphoviridae sp. ctlgF9</name>
    <dbReference type="NCBI Taxonomy" id="2825649"/>
    <lineage>
        <taxon>Viruses</taxon>
        <taxon>Duplodnaviria</taxon>
        <taxon>Heunggongvirae</taxon>
        <taxon>Uroviricota</taxon>
        <taxon>Caudoviricetes</taxon>
    </lineage>
</organism>
<name>A0A8S5PWH5_9CAUD</name>
<evidence type="ECO:0000313" key="1">
    <source>
        <dbReference type="EMBL" id="DAE10644.1"/>
    </source>
</evidence>
<protein>
    <submittedName>
        <fullName evidence="1">HemY protein N-terminus</fullName>
    </submittedName>
</protein>
<reference evidence="1" key="1">
    <citation type="journal article" date="2021" name="Proc. Natl. Acad. Sci. U.S.A.">
        <title>A Catalog of Tens of Thousands of Viruses from Human Metagenomes Reveals Hidden Associations with Chronic Diseases.</title>
        <authorList>
            <person name="Tisza M.J."/>
            <person name="Buck C.B."/>
        </authorList>
    </citation>
    <scope>NUCLEOTIDE SEQUENCE</scope>
    <source>
        <strain evidence="1">CtlgF9</strain>
    </source>
</reference>
<accession>A0A8S5PWH5</accession>
<dbReference type="EMBL" id="BK015517">
    <property type="protein sequence ID" value="DAE10644.1"/>
    <property type="molecule type" value="Genomic_DNA"/>
</dbReference>
<sequence length="99" mass="11628">MPLLVIVLLLLFLPMIAWPLLILCVAAFIIGYAGTTVSDYITKRNPKYAAWREKRKAEKEKAQIEWDAIKEAMRLDKEEHKRKVHERALEINRGIKQRK</sequence>
<proteinExistence type="predicted"/>